<feature type="chain" id="PRO_5036457298" evidence="3">
    <location>
        <begin position="28"/>
        <end position="6017"/>
    </location>
</feature>
<dbReference type="EnsemblMetazoa" id="G16100.1">
    <property type="protein sequence ID" value="G16100.1:cds"/>
    <property type="gene ID" value="G16100"/>
</dbReference>
<name>A0A8W8IYF5_MAGGI</name>
<proteinExistence type="predicted"/>
<evidence type="ECO:0000256" key="1">
    <source>
        <dbReference type="SAM" id="Coils"/>
    </source>
</evidence>
<feature type="region of interest" description="Disordered" evidence="2">
    <location>
        <begin position="3958"/>
        <end position="4012"/>
    </location>
</feature>
<evidence type="ECO:0000256" key="2">
    <source>
        <dbReference type="SAM" id="MobiDB-lite"/>
    </source>
</evidence>
<evidence type="ECO:0000313" key="4">
    <source>
        <dbReference type="EnsemblMetazoa" id="G16100.1:cds"/>
    </source>
</evidence>
<accession>A0A8W8IYF5</accession>
<keyword evidence="1" id="KW-0175">Coiled coil</keyword>
<keyword evidence="5" id="KW-1185">Reference proteome</keyword>
<feature type="region of interest" description="Disordered" evidence="2">
    <location>
        <begin position="137"/>
        <end position="174"/>
    </location>
</feature>
<feature type="compositionally biased region" description="Acidic residues" evidence="2">
    <location>
        <begin position="138"/>
        <end position="162"/>
    </location>
</feature>
<keyword evidence="3" id="KW-0732">Signal</keyword>
<reference evidence="4" key="1">
    <citation type="submission" date="2022-08" db="UniProtKB">
        <authorList>
            <consortium name="EnsemblMetazoa"/>
        </authorList>
    </citation>
    <scope>IDENTIFICATION</scope>
    <source>
        <strain evidence="4">05x7-T-G4-1.051#20</strain>
    </source>
</reference>
<protein>
    <submittedName>
        <fullName evidence="4">Uncharacterized protein</fullName>
    </submittedName>
</protein>
<organism evidence="4 5">
    <name type="scientific">Magallana gigas</name>
    <name type="common">Pacific oyster</name>
    <name type="synonym">Crassostrea gigas</name>
    <dbReference type="NCBI Taxonomy" id="29159"/>
    <lineage>
        <taxon>Eukaryota</taxon>
        <taxon>Metazoa</taxon>
        <taxon>Spiralia</taxon>
        <taxon>Lophotrochozoa</taxon>
        <taxon>Mollusca</taxon>
        <taxon>Bivalvia</taxon>
        <taxon>Autobranchia</taxon>
        <taxon>Pteriomorphia</taxon>
        <taxon>Ostreida</taxon>
        <taxon>Ostreoidea</taxon>
        <taxon>Ostreidae</taxon>
        <taxon>Magallana</taxon>
    </lineage>
</organism>
<evidence type="ECO:0000313" key="5">
    <source>
        <dbReference type="Proteomes" id="UP000005408"/>
    </source>
</evidence>
<feature type="signal peptide" evidence="3">
    <location>
        <begin position="1"/>
        <end position="27"/>
    </location>
</feature>
<dbReference type="Proteomes" id="UP000005408">
    <property type="component" value="Unassembled WGS sequence"/>
</dbReference>
<sequence>MRVKSVPPLAGILCIGLLFSWAAAAAAEDGEDEMDDMMEDYFEYYMRESTRSEGGCNMELARMCFLGLSNGTLTAMVSKNKERRKHACEMVWKTKMCLDGVMTSCPEERHGKDKLLDPFVPLLISVADTVCDKGMNAENDENEEKEEDDENDNGVDDDDEGEREGGGLGSEDEDMGCDMEMVGMCFSEFFYTAAGLSHLTSPFAFTDGICWQAGTSLSCLSSTMPKCRNEKVRNLVAMMAAQLKITQESACKKSKGCNFDRAMENMRAMKNAVDSPLVQMEGSPLSCSIFDVTLGMVMDDLKDCPQDVYSKVSGGIFLISKTREALCVGKHPYIPVPPVPMLDEVTTLGAIVNSPFATKETVCPLFEIAMKKLMTMKSDDVSSDTVMHLIDSSMRMMGELCADEQMWAHLINLTMMNDPTRPCSFKESTMCDLDRAQVCVRQSQLEYLMGDVEMFGWEPVCHGIEKMTRCVQYMINGCKNPSNMTIEKIDPKVRQIFSLAADHCPVKSLLEMRGSCYPSKCDINQALGCFAIPTESDIASGQTCSFMNKTLSCIMENTNGCGMLEAAQPVAYALKQYVDWLKPYCMNVMVDQMLQSLPYCTVQYLDGFNFLLVHSTNFTQDFCALHMHVSSHCEDTKNLPALPRYNQAKMYARGAMISWMCEHKGYGKVMNETMMKKRIEELYMESKDMTETEMMNYGMAGSCLVTYFYRLMEFTSLPIPQRKGLCSGIEYTQKCVHDHFANATEARKRTAMDAMSVVMMLHKQVCPVEMMDNMEMMDRMDNREKMDREPTCNVNASMWCLGKLGQYLSTASAFHPDAQCGAVKTAMHCVYNNAMNCTDSEKAVVKEAMDPILSLSGSYCKADVEEDCNITKALVDQFIPKTCDKTAVNNCLNWYNSAKDYYAAANNTKAICSMGHQAMLCMQVHSRGCEQVYLTNTVTTRVESLKAELQPKCMDMMKNESSEQKNSTQKCEMQPALVPCVGDIELCFNSMDPTEICSNQAHLKSCISLMMRGCDKYMVYSYSNSIKMNQESLEAVINGSCDLLPASSLPTMPSNFSQDMKCIAGNHVFEKYLFNSSASQKNLCEVFMKMSDCVLDNSGSVALPWRKALESVSHLVKKQVYFRCKVVDNLKLAYQDDGLNATDFEIPKNASCDVMTASMCLNNYAASNIFPAFYPIKEREMTCRKRKSDVACIQKSLSGCPAAIKMKTLHVMDWFNSIGKSGGICNEEPPRKCQPKEAMKCVSMLSEGVMRFGMTKEAPAVCSGIFSTEMCVIEYTMGCEAEVRASLENAYRDVSAIAVKTCQMDGERLKEVTVREEMCDMKKAKMCLTGMFDAVAMTTVATEAVDNKKLCSELHMMAECVERSSMSCGEMERMKISAHKPLIMALLMGTCSEQKEEMETYESGHCKMTAVRCLRDYIEISAMDSLPDYCRQVPPTMKCLSEVMPTCDKKIKGLLSMAVDHIGETSRGLCKSEGCNMELASMCMTEVGALLKMPPQTYAESSLWCGFVKQALRCTEMHGHSCDMRRSPLSESWYNSSMWMVHVLCKDDPDPNPILSVAPAYQLEGLFSLLSLLGNPYSTKETICPHYRQMMMSVYEAGFVLSPEMYAQMIQVYSLPMKTVGYMCTTGEEDYVMSDRKATCDVKAAYKCGEEAMLHSHITNSIFFGWKPVCDALEKMTCCIQTVTSECMDHDSVLAVSSMYHEMYAIVGDKCSPRDISARVMKTCPIPIPKKCEVANAVNKCLLNIGSEADKRQICTELPNVIKCVKEHTEGCAATQNAPLEWIVRKYKEWQQSSCDLSRVDPQVMAKDDTSELANCSMVFMDSFYKGLTTRTDIMQAFCMSMEEEERCLRQAKHIPLTIQFNLAEDMNRHAEYRKMCNKSFSSQPTPSEPAGCMVDMASLCLVSYGTSLMNWRMVPMSDRVSMCGKALDIYGCVNASMQACSQQRQDMFREGLSTLTDLHREVCPSILPAIKQMDYVCSPDVASMCIQHYGMYLSGATPSKQGEACSKFHKTLECVHMSTKNCSEAVKESFSSSLVQARNMLGNSCPLLSSVMCNMARWETTLSHSRCEPTKANHCMMDLESYSRANMTKMDGMCMKYAATVECVLQNTMTCDPDEVKEINVTMHVVMATLGEECMKLAATQTNTEMPEATFPLLTALHDCRPEPECTTRWLDCAPDMNVTVVCNNGEEIAKCMLEKTVGCDNGTRLSIAQDIRMFAEELGKYYRGGRCNFSEIVMEHTNPLVPYMHTDTCYLRFADNFTAVMKNSSATHWDMCQVLNQTRHCLERESTYLPPLLQGVWRTAAHKIDLNSCYSGFAEAMMKMNMTKEEKKMMAMENWNMSQLFNRTMNESSYCMQEEASRCTEYLGALAIFGGANPMVDRKHTCRDIEFLQKCILRTTMQCSTKMRMKYLNTARTLNNLVQSQGFCLESKEVAKDSFRAEVMKMECKEKEAMQCLGMLSLSISQQYYMNSKSAVCSHLLPVEICIAKNTVNCMPHVRKNIEATYRDLKTIARGLCSSNRRTESTARDNDHCLGDMQMESTMCSVPDALYCLNSLHTRMLQTDDKESVCRMLPELRQCVWRHAGGCDKCQRDSVYWTMHDVFQRLTRLCPTATCDPCTARWCVDQFNMTMREGDRSQMPCVDVWKTQQCMDMSLTGCSNEESHHVREELGKRLKPLVPPSCHAELKASECALHFAVMAQKILGVSEDMMPEAVTSEVKKMTEEYMKNMPKPPSYAEQLKALQRLVKIVNSMEKSETCPQESKGWPWGLPEDRPTQCKEALSAAACLGTHIQQLPKEKIPMVNASLHLIGQLLMDECDKKPLKCFSCKNAKSNEECNMQPMETCKGHNQMCYTVTTLKPMNETDDRATNATNNRQKRQAVDQRVKPEELGWISKGCARRIPLLNQETQCLSGGKCEYACYKPDCNYMSHSAIKDDKTCDPKMAAVCGMHAVSDLFSKENTDCRRMKQLLQCMHHHTSKCVSSGGQQMYKHVLQFASTHGMVRCFAEPEMCQCGRCLTLVFTNLAQNPLLSQDQICMAAAEAQSAIVKSVMTQECTMEDMSNLYEATKMGVSLLGDSCAPKFIGTTLGIPKYNKTCSMRAAEMCKNSTPWEESARQNDSRTCGMVGRMFLCVHLHTQDCPVTRDEMMAAVSWMSSVVTPLKPLCDFSTVEAAINATLKSKDQLTADQMKTRMMEAFREQSVRAKDMLSNLKVLQKTVDVMEREHICKPSLAMHNCFFNLENVAQSQFCGEANKTHTCIEIITRDCNPIQRAPVSYVFADVLLRDPRRCGIPKPRDPEVARDPLFQLSVCASSYSLAVQKAYSTPPTKNQTLEMCAAAVVLDRCVYSTEVTPSAKVMAGSMGMLTKALMDVSCNQVPMDWTGVVCDEDDVVCKIARNMSKPVDWQDPPPEPSSCESAHAATCMANYVMRLLTSSFAPIGEHDDICWERLYMEECVVSKTATCTYNRKQTFLSTVDWFKNVTEPSCSVVTSLEMPNCSLAHRCVERGLHYLTQRESYQDMDQFCWGASKIAQCIEQHAPNCTHQEMMNVREGVEIMGNVTHFYCPHLDAMMCPLTKMAGTTPGATCQINNMRMCVSRFYELTMENSAMTEQKYCGLVTDTINCVMRNSSNCHPASVHEIQGLLRPGMLIANYNCSVLAQVYDSYTVCPIIGNCSIAMAMEKITDAVAQSTTMTGSSCGLFNSVQNELSRQTCFPLETSIINKGLLQFADYLTRHFNCQRQTTGLYQASGVTFDNSDLAKCSDEMGKSLGSALTSPKYGVWDICESAQRYHGCLKSLFSKAKSTREKFIMMTMKKSYMDIEGFVNGTCAKLNMTRLTPLSANAADEPITCAKDLAVGCVLSFSMQAMHIGQLRPEDTEALCRYRMGYYQCMKNASATCSYGFTSQLQTMFELSNSMLMHSEQCPDDVREQNQRMYEEMYMDMMYGAARNDLSIKLVMGMIAERVHSKQGSDGERKEMDKEENDMMKDKDENDDNERDEMEKDKMMKDDDDEETDKERMMDEPAMEDMDKMTEDCNPRHASWCMMHFSYSILQINKSNIMHICKELKYASPCVWKNVKGCSPTAQFMAMDTIKQVMHYGKGMCKMALYRMSMSEEMSDKEKEEVREMMMSQGMLENMMEDMEEKREDSEEDSMRRDMMEDNMDDMQKAKMEMEKMHAEMKKMFESSDYVSEIQKRVRDFMSEGGAIRENMDALMKLMSVAPEDGFCVDQAKYREFGRCDPATAMECMLSMDRELLDPMSTRDRLCLKHHVAVRCYAAMSVGCDHMTSSMLGSNLALMMYKVGDKCETTYTSPCPRMENAKCEMKEAEECLEDLHQVVLAGRHFLPSSATKMCMVATKTRKCLMDKLAHCDVKTSYGFHDALRPMMETLDNVCNSMPSLGCVTSFLWKTASSVLLTADLAKVGSVVQTMKFYRDQNMSIPDAMNERLQKEMEDKLNGSRSEAMTMFAGWLGRVVGKAPECKKEDEGNHGMEDVLMGVSGLIKLTMMEGGLVAPDMAFVEHMEMMISMDDKDSVMRMAIEVINKTLVEHKMHLNHSLLIRTAVKEVIQMGDSTKMLQFFYAKMTKAMLKKTMEKMGLKMKMDEEAEEEMDMEMQRWMIAELGEKVREMMPNMTKMVSPDYTISYLSKSMEAMKMKKWASCAELAETANCLQQHAHMIPSESQATLNVTMSALFAVVKEICEPSKCFQCNGMTKNEECNQQGIASCEPGQGCTTTIIQGKIYKGCSYPADDYKDDTMNFMTCYGSWCNQPLMTTHKEKDPKCQPYTAIQCGMDLVPSLVLNRMPKLRDVYKAAWCMDQHTSHCMYRHNQASGQLGQIIKRTALEGACAGDESQYECGLRSVMALATAINKPTVSRAAICYELNATLAMIRTAQAYNRCGEYDSIAVYEGLKTIMQTLGYDYCPGMMARDNATCERMSQMMYGDQKEAQCEVEDVAECVQDHQMLHSLVMMSDMEKMKAAKEARPRDYDQVCMELFLASQCIASKVRGCSQSLKNQVMTNVTKKLGFFIRHCPISNMMHEMCSPNPHPMPVCDIEYANMACLRRFDVESDICKVNSTHLKTTLECLYNHTTGCSAVQGLPVFNKMFDIIATMTMKCSVLTKVVQNDQAMYRMAKEMIAKMVMEYNVMIPGDSMRDTKPMSGVLEAMLMSKYVQKTNNLTGEVVFASMSPMLMNVTLTMESAAQMALFGDETKGVAACLLDHEASFRRALMYPDWFGLLHCESLAEYQACLSRQSLSPVAQINVMNSLNEVNQFMDMACKDYSTQVMWKGWMLWNMTQSMAKMPVYKQLEELSKHMANGTQKEMNLTAHQVASMLNASIEAVVDRMLHGGNETCDVYAIATKISEFSVQLLGPFTPRSQYPLLCDMLNNSVVPELEPLMSRCSPSHQGLYRAILGVIVNQTNPICHQPAMNNVRPLPTCQVDQAFACYLGVFPYLSGVHAPQDKLCRAYHYAMDCAERHTAWCSSDQKQGLTYIQDYVQSVVGETCPFVQALKKCYTGISNNNECNIRKAKECISVLGDYSRGVTKQTCSKLPQMMQCFSSQTAGCSSSETHDAASYIEVLMPVYKVFPVCYSQDVATELYQSCQAPPTCSLKEAGLCYASLLNKMTCSDQEANSIRSCATSHLRGCNLIQLEIFDSQLWLGRQRMPSCKAYTLDSSLYPLSMTAEAQDFNQCKDTFLQNITSALETGSNNVEKVCYSVLMMYECLMYNQPQDARDFLTAMYGNSFLVTSTLTQQICMEVYQGKVPPEQYSSTDSSCDTVAAAQCLATYSVPVMFSASLNRDDKTAFCSDGAFQTCLSVVKSTLAGCTHAETEQLSAYHSYLETIREFSGVCEGHFAACVPMDAMTCSMETSEKMKTMMARNMTRDQEKNLYCSHFESTMNCVRSTMFGCAKEIKMEVRSTTEEGFCIASDILKSCDILEMEEPKMDLPSCINDKQRISCNMTAAYGCLKHLYWELENPFVDCNTMHEPYTHAMQCYIENIGNCSMGQMMVANKMMGMIHPAMWAISVP</sequence>
<feature type="compositionally biased region" description="Basic and acidic residues" evidence="2">
    <location>
        <begin position="3958"/>
        <end position="3983"/>
    </location>
</feature>
<feature type="coiled-coil region" evidence="1">
    <location>
        <begin position="4124"/>
        <end position="4178"/>
    </location>
</feature>
<evidence type="ECO:0000256" key="3">
    <source>
        <dbReference type="SAM" id="SignalP"/>
    </source>
</evidence>